<dbReference type="Proteomes" id="UP000438429">
    <property type="component" value="Unassembled WGS sequence"/>
</dbReference>
<organism evidence="2 3">
    <name type="scientific">Scophthalmus maximus</name>
    <name type="common">Turbot</name>
    <name type="synonym">Psetta maxima</name>
    <dbReference type="NCBI Taxonomy" id="52904"/>
    <lineage>
        <taxon>Eukaryota</taxon>
        <taxon>Metazoa</taxon>
        <taxon>Chordata</taxon>
        <taxon>Craniata</taxon>
        <taxon>Vertebrata</taxon>
        <taxon>Euteleostomi</taxon>
        <taxon>Actinopterygii</taxon>
        <taxon>Neopterygii</taxon>
        <taxon>Teleostei</taxon>
        <taxon>Neoteleostei</taxon>
        <taxon>Acanthomorphata</taxon>
        <taxon>Carangaria</taxon>
        <taxon>Pleuronectiformes</taxon>
        <taxon>Pleuronectoidei</taxon>
        <taxon>Scophthalmidae</taxon>
        <taxon>Scophthalmus</taxon>
    </lineage>
</organism>
<protein>
    <submittedName>
        <fullName evidence="2">Uncharacterized protein</fullName>
    </submittedName>
</protein>
<reference evidence="2 3" key="1">
    <citation type="submission" date="2019-06" db="EMBL/GenBank/DDBJ databases">
        <title>Draft genomes of female and male turbot (Scophthalmus maximus).</title>
        <authorList>
            <person name="Xu H."/>
            <person name="Xu X.-W."/>
            <person name="Shao C."/>
            <person name="Chen S."/>
        </authorList>
    </citation>
    <scope>NUCLEOTIDE SEQUENCE [LARGE SCALE GENOMIC DNA]</scope>
    <source>
        <strain evidence="2">Ysfricsl-2016a</strain>
        <tissue evidence="2">Blood</tissue>
    </source>
</reference>
<feature type="compositionally biased region" description="Polar residues" evidence="1">
    <location>
        <begin position="52"/>
        <end position="62"/>
    </location>
</feature>
<dbReference type="AlphaFoldDB" id="A0A6A4T0B9"/>
<comment type="caution">
    <text evidence="2">The sequence shown here is derived from an EMBL/GenBank/DDBJ whole genome shotgun (WGS) entry which is preliminary data.</text>
</comment>
<evidence type="ECO:0000256" key="1">
    <source>
        <dbReference type="SAM" id="MobiDB-lite"/>
    </source>
</evidence>
<evidence type="ECO:0000313" key="2">
    <source>
        <dbReference type="EMBL" id="KAF0038459.1"/>
    </source>
</evidence>
<proteinExistence type="predicted"/>
<accession>A0A6A4T0B9</accession>
<gene>
    <name evidence="2" type="ORF">F2P81_008943</name>
</gene>
<dbReference type="EMBL" id="VEVO01000008">
    <property type="protein sequence ID" value="KAF0038459.1"/>
    <property type="molecule type" value="Genomic_DNA"/>
</dbReference>
<evidence type="ECO:0000313" key="3">
    <source>
        <dbReference type="Proteomes" id="UP000438429"/>
    </source>
</evidence>
<name>A0A6A4T0B9_SCOMX</name>
<feature type="region of interest" description="Disordered" evidence="1">
    <location>
        <begin position="52"/>
        <end position="77"/>
    </location>
</feature>
<sequence length="155" mass="17309">METMEMPSKQSAVIWQTGRLLLASVSGTYCTKLLCQLCGGGGEHCATINTTQRRQGRNTVNTERNKPATAPRGTADDENTMRVGKELVVLIQSYANGIRLQSGRPFTFKPKQKIISRTPSSLDQPLLYQSSILSPLRRFYCRKSEARRVLLMGFP</sequence>